<proteinExistence type="predicted"/>
<organism evidence="4 5">
    <name type="scientific">Tenacibaculum platacis</name>
    <dbReference type="NCBI Taxonomy" id="3137852"/>
    <lineage>
        <taxon>Bacteria</taxon>
        <taxon>Pseudomonadati</taxon>
        <taxon>Bacteroidota</taxon>
        <taxon>Flavobacteriia</taxon>
        <taxon>Flavobacteriales</taxon>
        <taxon>Flavobacteriaceae</taxon>
        <taxon>Tenacibaculum</taxon>
    </lineage>
</organism>
<accession>A0ABP1ESK7</accession>
<feature type="transmembrane region" description="Helical" evidence="2">
    <location>
        <begin position="114"/>
        <end position="131"/>
    </location>
</feature>
<dbReference type="PROSITE" id="PS50005">
    <property type="entry name" value="TPR"/>
    <property type="match status" value="1"/>
</dbReference>
<reference evidence="4 5" key="1">
    <citation type="submission" date="2024-05" db="EMBL/GenBank/DDBJ databases">
        <authorList>
            <person name="Duchaud E."/>
        </authorList>
    </citation>
    <scope>NUCLEOTIDE SEQUENCE [LARGE SCALE GENOMIC DNA]</scope>
    <source>
        <strain evidence="4">Ena-SAMPLE-TAB-13-05-2024-13:56:06:370-140302</strain>
    </source>
</reference>
<keyword evidence="2" id="KW-1133">Transmembrane helix</keyword>
<dbReference type="InterPro" id="IPR019734">
    <property type="entry name" value="TPR_rpt"/>
</dbReference>
<protein>
    <submittedName>
        <fullName evidence="4">TPR_REGION domain-containing protein</fullName>
    </submittedName>
</protein>
<evidence type="ECO:0000256" key="2">
    <source>
        <dbReference type="SAM" id="Phobius"/>
    </source>
</evidence>
<dbReference type="Gene3D" id="3.40.710.10">
    <property type="entry name" value="DD-peptidase/beta-lactamase superfamily"/>
    <property type="match status" value="1"/>
</dbReference>
<feature type="transmembrane region" description="Helical" evidence="2">
    <location>
        <begin position="217"/>
        <end position="238"/>
    </location>
</feature>
<dbReference type="Proteomes" id="UP001497416">
    <property type="component" value="Unassembled WGS sequence"/>
</dbReference>
<evidence type="ECO:0000259" key="3">
    <source>
        <dbReference type="Pfam" id="PF00144"/>
    </source>
</evidence>
<feature type="repeat" description="TPR" evidence="1">
    <location>
        <begin position="650"/>
        <end position="683"/>
    </location>
</feature>
<feature type="transmembrane region" description="Helical" evidence="2">
    <location>
        <begin position="175"/>
        <end position="196"/>
    </location>
</feature>
<keyword evidence="2" id="KW-0472">Membrane</keyword>
<dbReference type="InterPro" id="IPR018750">
    <property type="entry name" value="DUF2306_membrane"/>
</dbReference>
<dbReference type="InterPro" id="IPR050789">
    <property type="entry name" value="Diverse_Enzym_Activities"/>
</dbReference>
<dbReference type="Gene3D" id="1.25.40.10">
    <property type="entry name" value="Tetratricopeptide repeat domain"/>
    <property type="match status" value="1"/>
</dbReference>
<sequence>MKRLIGVALISFCLFIGITRPLKYLLADGPIDLLAMKPEEVLNSLTYKIAFYIHIITGGIALLIGWIQFVKRIRTKFPKLHRTIGKVYVGSILISSPFAFYISFFVRGGLPTEIGFTFGSLIWVTATYLGYRAIRKGNLAGHIEYITYSYAGTFAAVTLRLWLPLLISYFGNFNIAYGISVWLSWIPNVLIAYLIIHKKENMLYYYKKYRIEAVLKGTAGIVLVFFMLSYTSVQTWFYKKPSFEGTALERQNNLSNSYFSKEKFTEIEEYLKEESETTSMIVLENGKVVYEYGDVSEIYNIKDSKTGIISLLLGKYLKEQDLNTTIESNNINEYYGLLPIEKNAKIKHLLTSTSGVFYLKNERAYYTNRTIRERGKVEPGEYFMFNNWDYNVASYLLEKESGNSFAKELEDQLAIPIGFEDWNIANQKVVFNKKKSKFGTQEIHISTRDMAKIGQLLLQKGSWNGKQIISKDWIEKTTSTSIPMDTLNSRIGRDTSSPLQQSYGYLWWLFERFYDNPDFEGAFTSWDESGQFITVIPKRNVVVAHKTKLDYLTHTQLSERTKLPSWKYWWILRKLMLNRKSIAEFAKEETLEEVIEFIKTKYNKESEYAISERLINEYALSLAEENKNEDAVKFYELNLQLYPGRGYYTHRIYNYLGQSLFALDRKKEALKAFENSLEWNSDNPTATKMIKELKSYSN</sequence>
<dbReference type="Pfam" id="PF00144">
    <property type="entry name" value="Beta-lactamase"/>
    <property type="match status" value="1"/>
</dbReference>
<dbReference type="EMBL" id="CAXIXY010000006">
    <property type="protein sequence ID" value="CAL2091026.1"/>
    <property type="molecule type" value="Genomic_DNA"/>
</dbReference>
<dbReference type="Pfam" id="PF10067">
    <property type="entry name" value="DUF2306"/>
    <property type="match status" value="1"/>
</dbReference>
<name>A0ABP1ESK7_9FLAO</name>
<feature type="domain" description="Beta-lactamase-related" evidence="3">
    <location>
        <begin position="344"/>
        <end position="544"/>
    </location>
</feature>
<feature type="transmembrane region" description="Helical" evidence="2">
    <location>
        <begin position="143"/>
        <end position="163"/>
    </location>
</feature>
<evidence type="ECO:0000313" key="5">
    <source>
        <dbReference type="Proteomes" id="UP001497416"/>
    </source>
</evidence>
<dbReference type="SUPFAM" id="SSF56601">
    <property type="entry name" value="beta-lactamase/transpeptidase-like"/>
    <property type="match status" value="1"/>
</dbReference>
<keyword evidence="2" id="KW-0812">Transmembrane</keyword>
<dbReference type="RefSeq" id="WP_348713059.1">
    <property type="nucleotide sequence ID" value="NZ_CAXIXY010000006.1"/>
</dbReference>
<dbReference type="PANTHER" id="PTHR43283:SF7">
    <property type="entry name" value="BETA-LACTAMASE-RELATED DOMAIN-CONTAINING PROTEIN"/>
    <property type="match status" value="1"/>
</dbReference>
<dbReference type="PANTHER" id="PTHR43283">
    <property type="entry name" value="BETA-LACTAMASE-RELATED"/>
    <property type="match status" value="1"/>
</dbReference>
<keyword evidence="5" id="KW-1185">Reference proteome</keyword>
<evidence type="ECO:0000313" key="4">
    <source>
        <dbReference type="EMBL" id="CAL2091026.1"/>
    </source>
</evidence>
<dbReference type="SUPFAM" id="SSF48452">
    <property type="entry name" value="TPR-like"/>
    <property type="match status" value="1"/>
</dbReference>
<dbReference type="InterPro" id="IPR001466">
    <property type="entry name" value="Beta-lactam-related"/>
</dbReference>
<keyword evidence="1" id="KW-0802">TPR repeat</keyword>
<dbReference type="InterPro" id="IPR012338">
    <property type="entry name" value="Beta-lactam/transpept-like"/>
</dbReference>
<evidence type="ECO:0000256" key="1">
    <source>
        <dbReference type="PROSITE-ProRule" id="PRU00339"/>
    </source>
</evidence>
<feature type="transmembrane region" description="Helical" evidence="2">
    <location>
        <begin position="87"/>
        <end position="108"/>
    </location>
</feature>
<dbReference type="InterPro" id="IPR011990">
    <property type="entry name" value="TPR-like_helical_dom_sf"/>
</dbReference>
<gene>
    <name evidence="4" type="ORF">T190607A01A_40130</name>
</gene>
<comment type="caution">
    <text evidence="4">The sequence shown here is derived from an EMBL/GenBank/DDBJ whole genome shotgun (WGS) entry which is preliminary data.</text>
</comment>
<feature type="transmembrane region" description="Helical" evidence="2">
    <location>
        <begin position="45"/>
        <end position="67"/>
    </location>
</feature>